<reference evidence="2" key="1">
    <citation type="submission" date="2022-08" db="EMBL/GenBank/DDBJ databases">
        <title>Alicyclobacillus dauci DSM2870, complete genome.</title>
        <authorList>
            <person name="Wang Q."/>
            <person name="Cai R."/>
            <person name="Wang Z."/>
        </authorList>
    </citation>
    <scope>NUCLEOTIDE SEQUENCE</scope>
    <source>
        <strain evidence="2">DSM 28700</strain>
    </source>
</reference>
<name>A0ABY6Z035_9BACL</name>
<evidence type="ECO:0000313" key="2">
    <source>
        <dbReference type="EMBL" id="WAH36082.1"/>
    </source>
</evidence>
<protein>
    <submittedName>
        <fullName evidence="2">Uncharacterized protein</fullName>
    </submittedName>
</protein>
<sequence length="91" mass="10427">MHWFVSYVVFELMIVAVAVLATVLVRIRRRSRLNRSITPPPGFVRTDEVSIDPTTGIAQRVWYDPATGERLYIRDANRDIRDSPPTNTKGK</sequence>
<gene>
    <name evidence="2" type="ORF">NZD86_17780</name>
</gene>
<evidence type="ECO:0000313" key="3">
    <source>
        <dbReference type="Proteomes" id="UP001164803"/>
    </source>
</evidence>
<organism evidence="2 3">
    <name type="scientific">Alicyclobacillus dauci</name>
    <dbReference type="NCBI Taxonomy" id="1475485"/>
    <lineage>
        <taxon>Bacteria</taxon>
        <taxon>Bacillati</taxon>
        <taxon>Bacillota</taxon>
        <taxon>Bacilli</taxon>
        <taxon>Bacillales</taxon>
        <taxon>Alicyclobacillaceae</taxon>
        <taxon>Alicyclobacillus</taxon>
    </lineage>
</organism>
<keyword evidence="1" id="KW-0812">Transmembrane</keyword>
<evidence type="ECO:0000256" key="1">
    <source>
        <dbReference type="SAM" id="Phobius"/>
    </source>
</evidence>
<dbReference type="EMBL" id="CP104064">
    <property type="protein sequence ID" value="WAH36082.1"/>
    <property type="molecule type" value="Genomic_DNA"/>
</dbReference>
<proteinExistence type="predicted"/>
<keyword evidence="1" id="KW-0472">Membrane</keyword>
<dbReference type="RefSeq" id="WP_268043387.1">
    <property type="nucleotide sequence ID" value="NZ_CP104064.1"/>
</dbReference>
<keyword evidence="3" id="KW-1185">Reference proteome</keyword>
<dbReference type="Proteomes" id="UP001164803">
    <property type="component" value="Chromosome"/>
</dbReference>
<keyword evidence="1" id="KW-1133">Transmembrane helix</keyword>
<feature type="transmembrane region" description="Helical" evidence="1">
    <location>
        <begin position="6"/>
        <end position="25"/>
    </location>
</feature>
<accession>A0ABY6Z035</accession>